<evidence type="ECO:0000313" key="1">
    <source>
        <dbReference type="EMBL" id="ARK07987.1"/>
    </source>
</evidence>
<reference evidence="1 2" key="1">
    <citation type="submission" date="2017-04" db="EMBL/GenBank/DDBJ databases">
        <title>Complete genome sequence and characterization of temperature-dependent bacteriophage phiA8-29 infecting Aeromonas.</title>
        <authorList>
            <person name="He Y."/>
            <person name="Yang H."/>
        </authorList>
    </citation>
    <scope>NUCLEOTIDE SEQUENCE [LARGE SCALE GENOMIC DNA]</scope>
</reference>
<name>A0A1W6DY95_9CAUD</name>
<dbReference type="Pfam" id="PF23786">
    <property type="entry name" value="Baseplate_wedge"/>
    <property type="match status" value="1"/>
</dbReference>
<dbReference type="Proteomes" id="UP000221506">
    <property type="component" value="Segment"/>
</dbReference>
<organism evidence="1 2">
    <name type="scientific">Aeromonas phage phiA8-29</name>
    <dbReference type="NCBI Taxonomy" id="1978922"/>
    <lineage>
        <taxon>Viruses</taxon>
        <taxon>Duplodnaviria</taxon>
        <taxon>Heunggongvirae</taxon>
        <taxon>Uroviricota</taxon>
        <taxon>Caudoviricetes</taxon>
        <taxon>Pantevenvirales</taxon>
        <taxon>Ackermannviridae</taxon>
        <taxon>Tedavirus</taxon>
        <taxon>Tedavirus A829</taxon>
    </lineage>
</organism>
<dbReference type="EMBL" id="KY914485">
    <property type="protein sequence ID" value="ARK07987.1"/>
    <property type="molecule type" value="Genomic_DNA"/>
</dbReference>
<protein>
    <submittedName>
        <fullName evidence="1">Uncharacterized protein</fullName>
    </submittedName>
</protein>
<gene>
    <name evidence="1" type="ORF">phiA829_167</name>
</gene>
<dbReference type="InterPro" id="IPR057083">
    <property type="entry name" value="Baseplate_wedge"/>
</dbReference>
<proteinExistence type="predicted"/>
<evidence type="ECO:0000313" key="2">
    <source>
        <dbReference type="Proteomes" id="UP000221506"/>
    </source>
</evidence>
<sequence>MRLDGSPSLSGVRSPDEILPSHFSKSYPQLVEFLEIYSSFLYDKSLQPHEVQEFISDESWWDKRNNVFSSPEERLFYKIRDLQETRKLFGFEQNNVQLVEQKSLLGGLTNIRSLDGLILGSSDSREIDADDKQEIHLQSWLSDKGLTVEETIDSFDIASFVKLARHIFKIRGSMECARIFFEAMYGGRVISYLPRVDISALDSNMVLDGTNYLRDDSYYDEFTYEINLIGSKYRMLGQKYFDLWKERFHPGGFKCVFNVYTDEEWLIVSGALGLPEKIGVWKQFFEGPFALTMRKLGYGY</sequence>
<keyword evidence="2" id="KW-1185">Reference proteome</keyword>
<accession>A0A1W6DY95</accession>